<accession>E3ITZ3</accession>
<dbReference type="Proteomes" id="UP000002484">
    <property type="component" value="Chromosome"/>
</dbReference>
<dbReference type="PROSITE" id="PS50883">
    <property type="entry name" value="EAL"/>
    <property type="match status" value="1"/>
</dbReference>
<dbReference type="eggNOG" id="COG2200">
    <property type="taxonomic scope" value="Bacteria"/>
</dbReference>
<organism evidence="2 3">
    <name type="scientific">Pseudofrankia inefficax (strain DSM 45817 / CECT 9037 / DDB 130130 / EuI1c)</name>
    <name type="common">Frankia inefficax</name>
    <dbReference type="NCBI Taxonomy" id="298654"/>
    <lineage>
        <taxon>Bacteria</taxon>
        <taxon>Bacillati</taxon>
        <taxon>Actinomycetota</taxon>
        <taxon>Actinomycetes</taxon>
        <taxon>Frankiales</taxon>
        <taxon>Frankiaceae</taxon>
        <taxon>Pseudofrankia</taxon>
    </lineage>
</organism>
<feature type="domain" description="EAL" evidence="1">
    <location>
        <begin position="164"/>
        <end position="401"/>
    </location>
</feature>
<dbReference type="Pfam" id="PF00563">
    <property type="entry name" value="EAL"/>
    <property type="match status" value="1"/>
</dbReference>
<evidence type="ECO:0000313" key="3">
    <source>
        <dbReference type="Proteomes" id="UP000002484"/>
    </source>
</evidence>
<dbReference type="Gene3D" id="3.20.20.450">
    <property type="entry name" value="EAL domain"/>
    <property type="match status" value="1"/>
</dbReference>
<dbReference type="InterPro" id="IPR035919">
    <property type="entry name" value="EAL_sf"/>
</dbReference>
<dbReference type="SMART" id="SM00052">
    <property type="entry name" value="EAL"/>
    <property type="match status" value="1"/>
</dbReference>
<protein>
    <submittedName>
        <fullName evidence="2">Diguanylate phosphodiesterase</fullName>
    </submittedName>
</protein>
<evidence type="ECO:0000313" key="2">
    <source>
        <dbReference type="EMBL" id="ADP81186.1"/>
    </source>
</evidence>
<dbReference type="HOGENOM" id="CLU_000445_145_0_11"/>
<name>E3ITZ3_PSEI1</name>
<keyword evidence="3" id="KW-1185">Reference proteome</keyword>
<reference evidence="2 3" key="1">
    <citation type="submission" date="2010-10" db="EMBL/GenBank/DDBJ databases">
        <title>Complete sequence of Frankia sp. EuI1c.</title>
        <authorList>
            <consortium name="US DOE Joint Genome Institute"/>
            <person name="Lucas S."/>
            <person name="Copeland A."/>
            <person name="Lapidus A."/>
            <person name="Cheng J.-F."/>
            <person name="Bruce D."/>
            <person name="Goodwin L."/>
            <person name="Pitluck S."/>
            <person name="Chertkov O."/>
            <person name="Detter J.C."/>
            <person name="Han C."/>
            <person name="Tapia R."/>
            <person name="Land M."/>
            <person name="Hauser L."/>
            <person name="Jeffries C."/>
            <person name="Kyrpides N."/>
            <person name="Ivanova N."/>
            <person name="Mikhailova N."/>
            <person name="Beauchemin N."/>
            <person name="Sen A."/>
            <person name="Sur S.A."/>
            <person name="Gtari M."/>
            <person name="Wall L."/>
            <person name="Tisa L."/>
            <person name="Woyke T."/>
        </authorList>
    </citation>
    <scope>NUCLEOTIDE SEQUENCE [LARGE SCALE GENOMIC DNA]</scope>
    <source>
        <strain evidence="3">DSM 45817 / CECT 9037 / EuI1c</strain>
    </source>
</reference>
<proteinExistence type="predicted"/>
<dbReference type="PANTHER" id="PTHR33121:SF76">
    <property type="entry name" value="SIGNALING PROTEIN"/>
    <property type="match status" value="1"/>
</dbReference>
<evidence type="ECO:0000259" key="1">
    <source>
        <dbReference type="PROSITE" id="PS50883"/>
    </source>
</evidence>
<dbReference type="AlphaFoldDB" id="E3ITZ3"/>
<dbReference type="SUPFAM" id="SSF141868">
    <property type="entry name" value="EAL domain-like"/>
    <property type="match status" value="1"/>
</dbReference>
<dbReference type="InParanoid" id="E3ITZ3"/>
<dbReference type="KEGG" id="fri:FraEuI1c_3169"/>
<dbReference type="EMBL" id="CP002299">
    <property type="protein sequence ID" value="ADP81186.1"/>
    <property type="molecule type" value="Genomic_DNA"/>
</dbReference>
<dbReference type="CDD" id="cd01948">
    <property type="entry name" value="EAL"/>
    <property type="match status" value="1"/>
</dbReference>
<gene>
    <name evidence="2" type="ordered locus">FraEuI1c_3169</name>
</gene>
<dbReference type="InterPro" id="IPR001633">
    <property type="entry name" value="EAL_dom"/>
</dbReference>
<dbReference type="STRING" id="298654.FraEuI1c_3169"/>
<dbReference type="InterPro" id="IPR050706">
    <property type="entry name" value="Cyclic-di-GMP_PDE-like"/>
</dbReference>
<dbReference type="PANTHER" id="PTHR33121">
    <property type="entry name" value="CYCLIC DI-GMP PHOSPHODIESTERASE PDEF"/>
    <property type="match status" value="1"/>
</dbReference>
<dbReference type="GO" id="GO:0071111">
    <property type="term" value="F:cyclic-guanylate-specific phosphodiesterase activity"/>
    <property type="evidence" value="ECO:0007669"/>
    <property type="project" value="InterPro"/>
</dbReference>
<sequence>MVSVVVGPSLLGTQRDVLEPDAAVVELLGTLRRQLGMDLAWLCRVQGNRTILQAFHGDLASFGVRPGAITEWPVNESPITETGMVPDTHADPTACRRTVVSELGIGAYAMDLVYTDSGEVYGKVGCLAHEPCPHLDARHMQILTLVAGLLTASVQDLHQMWERSVQTWRAVRRVLDSGGPDLVYQPILDLRTSVTAGVEALSRFPAPPADPEQWFSRAASVGLGVELELAAVRKALPALHRGPPTARLAVNVSPTTLTDGLIDLLTSTTTPADLAHLVVEITEHERNFEDPAVLHAVSQLRAHGVGIAVDDIGTGYSGLQRLVNLRPEVIKLDRCLIHDIDTDPVRRATAIALVSIGKEIDSALVAEGIETHAELAAVQDAGIGYGQGHLLARPDAQPAFA</sequence>
<dbReference type="SUPFAM" id="SSF55781">
    <property type="entry name" value="GAF domain-like"/>
    <property type="match status" value="1"/>
</dbReference>